<feature type="compositionally biased region" description="Low complexity" evidence="1">
    <location>
        <begin position="141"/>
        <end position="157"/>
    </location>
</feature>
<dbReference type="EMBL" id="JACEFF010000356">
    <property type="protein sequence ID" value="KAH9639085.1"/>
    <property type="molecule type" value="Genomic_DNA"/>
</dbReference>
<dbReference type="Proteomes" id="UP000814243">
    <property type="component" value="Unassembled WGS sequence"/>
</dbReference>
<proteinExistence type="predicted"/>
<accession>A0A922MKQ3</accession>
<comment type="caution">
    <text evidence="2">The sequence shown here is derived from an EMBL/GenBank/DDBJ whole genome shotgun (WGS) entry which is preliminary data.</text>
</comment>
<reference evidence="2" key="1">
    <citation type="journal article" date="2021" name="G3 (Bethesda)">
        <title>Genome and transcriptome analysis of the beet armyworm Spodoptera exigua reveals targets for pest control. .</title>
        <authorList>
            <person name="Simon S."/>
            <person name="Breeschoten T."/>
            <person name="Jansen H.J."/>
            <person name="Dirks R.P."/>
            <person name="Schranz M.E."/>
            <person name="Ros V.I.D."/>
        </authorList>
    </citation>
    <scope>NUCLEOTIDE SEQUENCE</scope>
    <source>
        <strain evidence="2">TB_SE_WUR_2020</strain>
    </source>
</reference>
<organism evidence="2 3">
    <name type="scientific">Spodoptera exigua</name>
    <name type="common">Beet armyworm</name>
    <name type="synonym">Noctua fulgens</name>
    <dbReference type="NCBI Taxonomy" id="7107"/>
    <lineage>
        <taxon>Eukaryota</taxon>
        <taxon>Metazoa</taxon>
        <taxon>Ecdysozoa</taxon>
        <taxon>Arthropoda</taxon>
        <taxon>Hexapoda</taxon>
        <taxon>Insecta</taxon>
        <taxon>Pterygota</taxon>
        <taxon>Neoptera</taxon>
        <taxon>Endopterygota</taxon>
        <taxon>Lepidoptera</taxon>
        <taxon>Glossata</taxon>
        <taxon>Ditrysia</taxon>
        <taxon>Noctuoidea</taxon>
        <taxon>Noctuidae</taxon>
        <taxon>Amphipyrinae</taxon>
        <taxon>Spodoptera</taxon>
    </lineage>
</organism>
<dbReference type="AlphaFoldDB" id="A0A922MKQ3"/>
<feature type="region of interest" description="Disordered" evidence="1">
    <location>
        <begin position="141"/>
        <end position="188"/>
    </location>
</feature>
<sequence length="235" mass="24255">MIVERNKRKLNTENFCIDQNVLEGENDIEAAHLAGGSSGSGADILRRLVCAVASRGVTPAGTDGSGPPAAPRHDPDPQLSTAAHTDMLLLNLMRINGLTPKHSRHVDGLRSITVTVSVRLYAQAAASGSGAVVRLAPTAAGAPRAVAPRPAGGRAPARAPPPRPPRPASAARPRCRPDSCDIGTLGTQPRDTLFDMLLNSLAIDGGAGEALGAEARPATPPVQPWSPAQPPDRAD</sequence>
<evidence type="ECO:0000313" key="2">
    <source>
        <dbReference type="EMBL" id="KAH9639085.1"/>
    </source>
</evidence>
<gene>
    <name evidence="2" type="ORF">HF086_009054</name>
</gene>
<name>A0A922MKQ3_SPOEX</name>
<protein>
    <submittedName>
        <fullName evidence="2">Uncharacterized protein</fullName>
    </submittedName>
</protein>
<feature type="region of interest" description="Disordered" evidence="1">
    <location>
        <begin position="209"/>
        <end position="235"/>
    </location>
</feature>
<feature type="compositionally biased region" description="Pro residues" evidence="1">
    <location>
        <begin position="218"/>
        <end position="235"/>
    </location>
</feature>
<feature type="compositionally biased region" description="Pro residues" evidence="1">
    <location>
        <begin position="158"/>
        <end position="167"/>
    </location>
</feature>
<evidence type="ECO:0000313" key="3">
    <source>
        <dbReference type="Proteomes" id="UP000814243"/>
    </source>
</evidence>
<feature type="region of interest" description="Disordered" evidence="1">
    <location>
        <begin position="58"/>
        <end position="80"/>
    </location>
</feature>
<evidence type="ECO:0000256" key="1">
    <source>
        <dbReference type="SAM" id="MobiDB-lite"/>
    </source>
</evidence>